<sequence length="185" mass="21212">MFNRFIFQIFLILISIGLIVLYVNPTYKKIKDLNLENSKYSTALNTSKELGAIRDQKVEIYNSFTSEDLEKLKKMLPDTVDNVRLVMDINNLALSHDIVIKDTEVHTSDGQNQGNSDAQFNDPLEYGFVTLDFSFTASYDDFMAFISDIKSSLRLVDIVSLGMSTVGDEEEVYKYNLSVRTYWLK</sequence>
<dbReference type="InterPro" id="IPR007445">
    <property type="entry name" value="PilO"/>
</dbReference>
<dbReference type="Pfam" id="PF04350">
    <property type="entry name" value="PilO"/>
    <property type="match status" value="1"/>
</dbReference>
<protein>
    <recommendedName>
        <fullName evidence="4">Pilus assembly protein PilO</fullName>
    </recommendedName>
</protein>
<dbReference type="InterPro" id="IPR014717">
    <property type="entry name" value="Transl_elong_EF1B/ribsomal_bS6"/>
</dbReference>
<feature type="transmembrane region" description="Helical" evidence="1">
    <location>
        <begin position="6"/>
        <end position="23"/>
    </location>
</feature>
<organism evidence="2 3">
    <name type="scientific">Candidatus Campbellbacteria bacterium RIFOXYC2_FULL_35_25</name>
    <dbReference type="NCBI Taxonomy" id="1797582"/>
    <lineage>
        <taxon>Bacteria</taxon>
        <taxon>Candidatus Campbelliibacteriota</taxon>
    </lineage>
</organism>
<evidence type="ECO:0008006" key="4">
    <source>
        <dbReference type="Google" id="ProtNLM"/>
    </source>
</evidence>
<gene>
    <name evidence="2" type="ORF">A2442_02140</name>
</gene>
<keyword evidence="1" id="KW-0812">Transmembrane</keyword>
<dbReference type="Proteomes" id="UP000179003">
    <property type="component" value="Unassembled WGS sequence"/>
</dbReference>
<dbReference type="EMBL" id="MFAE01000008">
    <property type="protein sequence ID" value="OGD67171.1"/>
    <property type="molecule type" value="Genomic_DNA"/>
</dbReference>
<evidence type="ECO:0000256" key="1">
    <source>
        <dbReference type="SAM" id="Phobius"/>
    </source>
</evidence>
<comment type="caution">
    <text evidence="2">The sequence shown here is derived from an EMBL/GenBank/DDBJ whole genome shotgun (WGS) entry which is preliminary data.</text>
</comment>
<dbReference type="GO" id="GO:0043107">
    <property type="term" value="P:type IV pilus-dependent motility"/>
    <property type="evidence" value="ECO:0007669"/>
    <property type="project" value="InterPro"/>
</dbReference>
<evidence type="ECO:0000313" key="3">
    <source>
        <dbReference type="Proteomes" id="UP000179003"/>
    </source>
</evidence>
<keyword evidence="1" id="KW-0472">Membrane</keyword>
<dbReference type="STRING" id="1797582.A2442_02140"/>
<dbReference type="Gene3D" id="3.30.70.60">
    <property type="match status" value="1"/>
</dbReference>
<name>A0A1F5EIF7_9BACT</name>
<keyword evidence="1" id="KW-1133">Transmembrane helix</keyword>
<evidence type="ECO:0000313" key="2">
    <source>
        <dbReference type="EMBL" id="OGD67171.1"/>
    </source>
</evidence>
<dbReference type="AlphaFoldDB" id="A0A1F5EIF7"/>
<dbReference type="GO" id="GO:0043683">
    <property type="term" value="P:type IV pilus assembly"/>
    <property type="evidence" value="ECO:0007669"/>
    <property type="project" value="InterPro"/>
</dbReference>
<reference evidence="2 3" key="1">
    <citation type="journal article" date="2016" name="Nat. Commun.">
        <title>Thousands of microbial genomes shed light on interconnected biogeochemical processes in an aquifer system.</title>
        <authorList>
            <person name="Anantharaman K."/>
            <person name="Brown C.T."/>
            <person name="Hug L.A."/>
            <person name="Sharon I."/>
            <person name="Castelle C.J."/>
            <person name="Probst A.J."/>
            <person name="Thomas B.C."/>
            <person name="Singh A."/>
            <person name="Wilkins M.J."/>
            <person name="Karaoz U."/>
            <person name="Brodie E.L."/>
            <person name="Williams K.H."/>
            <person name="Hubbard S.S."/>
            <person name="Banfield J.F."/>
        </authorList>
    </citation>
    <scope>NUCLEOTIDE SEQUENCE [LARGE SCALE GENOMIC DNA]</scope>
</reference>
<proteinExistence type="predicted"/>
<accession>A0A1F5EIF7</accession>